<dbReference type="RefSeq" id="WP_089255722.1">
    <property type="nucleotide sequence ID" value="NZ_FZPH01000031.1"/>
</dbReference>
<keyword evidence="4" id="KW-1185">Reference proteome</keyword>
<feature type="transmembrane region" description="Helical" evidence="2">
    <location>
        <begin position="267"/>
        <end position="287"/>
    </location>
</feature>
<proteinExistence type="predicted"/>
<evidence type="ECO:0000256" key="1">
    <source>
        <dbReference type="SAM" id="MobiDB-lite"/>
    </source>
</evidence>
<sequence>MAVRGWGGSIAAAIGIAACAGAAQLGLGYGLGIITWLPASDRVGEAAWAASLSWAAWIAATSTVAGAIGAQRLTDAADTDSDPPGATFLGRVSLVVAAAVGALVTVALVAVPARAAVRADTFSPQTIAAGYAVIGVLLGLVFATWALSSRAAASNVIATVGWLWLLAVVSVTEGVVSGGDQSPAQLGVWQITSGSDAFWFRDYLYWPGAALALGAAFVIGALVARGPARDPLHRVGAAVSGIAGPLVVASAYFLAAPRLSGIRAEQVSAHLLAPYAVLAGLAGSVLVTTLAQRADRSLVTVPTQRAQAGEPSRDRVDPGPATDDGAEAVRTPVATPLWPAGTAPGETPPSPPKPERKRRFGRRGNGDGDA</sequence>
<keyword evidence="2" id="KW-0812">Transmembrane</keyword>
<feature type="transmembrane region" description="Helical" evidence="2">
    <location>
        <begin position="88"/>
        <end position="115"/>
    </location>
</feature>
<feature type="transmembrane region" description="Helical" evidence="2">
    <location>
        <begin position="46"/>
        <end position="68"/>
    </location>
</feature>
<dbReference type="Proteomes" id="UP000198362">
    <property type="component" value="Unassembled WGS sequence"/>
</dbReference>
<feature type="transmembrane region" description="Helical" evidence="2">
    <location>
        <begin position="156"/>
        <end position="176"/>
    </location>
</feature>
<dbReference type="EMBL" id="FZPH01000031">
    <property type="protein sequence ID" value="SNT66068.1"/>
    <property type="molecule type" value="Genomic_DNA"/>
</dbReference>
<dbReference type="OrthoDB" id="3406163at2"/>
<feature type="region of interest" description="Disordered" evidence="1">
    <location>
        <begin position="301"/>
        <end position="370"/>
    </location>
</feature>
<keyword evidence="2" id="KW-0472">Membrane</keyword>
<evidence type="ECO:0000313" key="3">
    <source>
        <dbReference type="EMBL" id="SNT66068.1"/>
    </source>
</evidence>
<reference evidence="3 4" key="1">
    <citation type="submission" date="2017-06" db="EMBL/GenBank/DDBJ databases">
        <authorList>
            <person name="Kim H.J."/>
            <person name="Triplett B.A."/>
        </authorList>
    </citation>
    <scope>NUCLEOTIDE SEQUENCE [LARGE SCALE GENOMIC DNA]</scope>
    <source>
        <strain evidence="3 4">CGMCC 4.5593</strain>
    </source>
</reference>
<feature type="transmembrane region" description="Helical" evidence="2">
    <location>
        <begin position="235"/>
        <end position="255"/>
    </location>
</feature>
<dbReference type="AlphaFoldDB" id="A0A239PHJ6"/>
<feature type="transmembrane region" description="Helical" evidence="2">
    <location>
        <begin position="203"/>
        <end position="223"/>
    </location>
</feature>
<evidence type="ECO:0000313" key="4">
    <source>
        <dbReference type="Proteomes" id="UP000198362"/>
    </source>
</evidence>
<protein>
    <submittedName>
        <fullName evidence="3">Uncharacterized protein</fullName>
    </submittedName>
</protein>
<accession>A0A239PHJ6</accession>
<dbReference type="PROSITE" id="PS51257">
    <property type="entry name" value="PROKAR_LIPOPROTEIN"/>
    <property type="match status" value="1"/>
</dbReference>
<organism evidence="3 4">
    <name type="scientific">Asanoa hainanensis</name>
    <dbReference type="NCBI Taxonomy" id="560556"/>
    <lineage>
        <taxon>Bacteria</taxon>
        <taxon>Bacillati</taxon>
        <taxon>Actinomycetota</taxon>
        <taxon>Actinomycetes</taxon>
        <taxon>Micromonosporales</taxon>
        <taxon>Micromonosporaceae</taxon>
        <taxon>Asanoa</taxon>
    </lineage>
</organism>
<keyword evidence="2" id="KW-1133">Transmembrane helix</keyword>
<evidence type="ECO:0000256" key="2">
    <source>
        <dbReference type="SAM" id="Phobius"/>
    </source>
</evidence>
<gene>
    <name evidence="3" type="ORF">SAMN05421812_13157</name>
</gene>
<name>A0A239PHJ6_9ACTN</name>
<feature type="transmembrane region" description="Helical" evidence="2">
    <location>
        <begin position="127"/>
        <end position="147"/>
    </location>
</feature>